<feature type="binding site" evidence="7">
    <location>
        <position position="214"/>
    </location>
    <ligand>
        <name>glyoxylate</name>
        <dbReference type="ChEBI" id="CHEBI:36655"/>
    </ligand>
</feature>
<feature type="binding site" evidence="7">
    <location>
        <position position="296"/>
    </location>
    <ligand>
        <name>glyoxylate</name>
        <dbReference type="ChEBI" id="CHEBI:36655"/>
    </ligand>
</feature>
<evidence type="ECO:0000256" key="1">
    <source>
        <dbReference type="ARBA" id="ARBA00001917"/>
    </source>
</evidence>
<organism evidence="10 11">
    <name type="scientific">Achromobacter pulmonis</name>
    <dbReference type="NCBI Taxonomy" id="1389932"/>
    <lineage>
        <taxon>Bacteria</taxon>
        <taxon>Pseudomonadati</taxon>
        <taxon>Pseudomonadota</taxon>
        <taxon>Betaproteobacteria</taxon>
        <taxon>Burkholderiales</taxon>
        <taxon>Alcaligenaceae</taxon>
        <taxon>Achromobacter</taxon>
    </lineage>
</organism>
<gene>
    <name evidence="10" type="ORF">C1I89_12700</name>
</gene>
<dbReference type="InterPro" id="IPR000262">
    <property type="entry name" value="FMN-dep_DH"/>
</dbReference>
<dbReference type="PROSITE" id="PS51349">
    <property type="entry name" value="FMN_HYDROXY_ACID_DH_2"/>
    <property type="match status" value="1"/>
</dbReference>
<dbReference type="PROSITE" id="PS51318">
    <property type="entry name" value="TAT"/>
    <property type="match status" value="1"/>
</dbReference>
<feature type="binding site" evidence="7">
    <location>
        <position position="179"/>
    </location>
    <ligand>
        <name>glyoxylate</name>
        <dbReference type="ChEBI" id="CHEBI:36655"/>
    </ligand>
</feature>
<evidence type="ECO:0000256" key="5">
    <source>
        <dbReference type="ARBA" id="ARBA00024042"/>
    </source>
</evidence>
<dbReference type="InterPro" id="IPR012133">
    <property type="entry name" value="Alpha-hydoxy_acid_DH_FMN"/>
</dbReference>
<comment type="caution">
    <text evidence="10">The sequence shown here is derived from an EMBL/GenBank/DDBJ whole genome shotgun (WGS) entry which is preliminary data.</text>
</comment>
<feature type="signal peptide" evidence="8">
    <location>
        <begin position="1"/>
        <end position="28"/>
    </location>
</feature>
<dbReference type="PANTHER" id="PTHR10578">
    <property type="entry name" value="S -2-HYDROXY-ACID OXIDASE-RELATED"/>
    <property type="match status" value="1"/>
</dbReference>
<evidence type="ECO:0000256" key="6">
    <source>
        <dbReference type="PIRSR" id="PIRSR000138-1"/>
    </source>
</evidence>
<keyword evidence="2 7" id="KW-0285">Flavoprotein</keyword>
<comment type="similarity">
    <text evidence="5">Belongs to the FMN-dependent alpha-hydroxy acid dehydrogenase family.</text>
</comment>
<proteinExistence type="inferred from homology"/>
<evidence type="ECO:0000256" key="8">
    <source>
        <dbReference type="SAM" id="SignalP"/>
    </source>
</evidence>
<accession>A0A2N8KIS6</accession>
<dbReference type="InterPro" id="IPR037396">
    <property type="entry name" value="FMN_HAD"/>
</dbReference>
<keyword evidence="3 7" id="KW-0288">FMN</keyword>
<feature type="chain" id="PRO_5014834886" description="FMN hydroxy acid dehydrogenase domain-containing protein" evidence="8">
    <location>
        <begin position="29"/>
        <end position="397"/>
    </location>
</feature>
<dbReference type="GO" id="GO:0010181">
    <property type="term" value="F:FMN binding"/>
    <property type="evidence" value="ECO:0007669"/>
    <property type="project" value="InterPro"/>
</dbReference>
<feature type="binding site" evidence="7">
    <location>
        <position position="74"/>
    </location>
    <ligand>
        <name>glyoxylate</name>
        <dbReference type="ChEBI" id="CHEBI:36655"/>
    </ligand>
</feature>
<name>A0A2N8KIS6_9BURK</name>
<evidence type="ECO:0000313" key="10">
    <source>
        <dbReference type="EMBL" id="PND33346.1"/>
    </source>
</evidence>
<feature type="binding site" evidence="7">
    <location>
        <begin position="127"/>
        <end position="129"/>
    </location>
    <ligand>
        <name>FMN</name>
        <dbReference type="ChEBI" id="CHEBI:58210"/>
    </ligand>
</feature>
<evidence type="ECO:0000259" key="9">
    <source>
        <dbReference type="PROSITE" id="PS51349"/>
    </source>
</evidence>
<feature type="binding site" evidence="7">
    <location>
        <position position="299"/>
    </location>
    <ligand>
        <name>glyoxylate</name>
        <dbReference type="ChEBI" id="CHEBI:36655"/>
    </ligand>
</feature>
<dbReference type="PIRSF" id="PIRSF000138">
    <property type="entry name" value="Al-hdrx_acd_dh"/>
    <property type="match status" value="1"/>
</dbReference>
<sequence length="397" mass="41609">MQTTRREMMIGSLSMMAGGLLAASAVPAAAAAAPAGGAAGAYKAGSAEKKLDIINLYDLEEEARKIIPVPQFSYISSGSGDEWTLRENVRSFDDHAIMPRYLAGVKQPDTRTTLLGSPVDIPIFVPPMAAHGLAHATAELGTAKGAADAGALFTAQTLANVPLAEMARVSKGPKWFQLYFTKDMGVNRELIARAKAMGATAIVFTVDLEWSGNRESDRRTGFKFPATLPFPNVPNAPKGATLAELFTIFKRDLDFADLEFIVKESGLPVVVKGIQSPANAKEAVSAGAAAIQVSNHGGRQLDAVPGAFTTLPGVVDAVGHKVPVYLDGGVRRGVHVFKALAMGASAVAVGRPVLYGLAMGGAAGVTSVLNTLKYELELSMKLAGTATIKDINRTYLA</sequence>
<dbReference type="PROSITE" id="PS00557">
    <property type="entry name" value="FMN_HYDROXY_ACID_DH_1"/>
    <property type="match status" value="1"/>
</dbReference>
<dbReference type="InterPro" id="IPR006311">
    <property type="entry name" value="TAT_signal"/>
</dbReference>
<feature type="binding site" evidence="7">
    <location>
        <position position="272"/>
    </location>
    <ligand>
        <name>FMN</name>
        <dbReference type="ChEBI" id="CHEBI:58210"/>
    </ligand>
</feature>
<keyword evidence="11" id="KW-1185">Reference proteome</keyword>
<protein>
    <recommendedName>
        <fullName evidence="9">FMN hydroxy acid dehydrogenase domain-containing protein</fullName>
    </recommendedName>
</protein>
<evidence type="ECO:0000256" key="7">
    <source>
        <dbReference type="PIRSR" id="PIRSR000138-2"/>
    </source>
</evidence>
<keyword evidence="8" id="KW-0732">Signal</keyword>
<evidence type="ECO:0000256" key="4">
    <source>
        <dbReference type="ARBA" id="ARBA00023002"/>
    </source>
</evidence>
<dbReference type="Gene3D" id="3.20.20.70">
    <property type="entry name" value="Aldolase class I"/>
    <property type="match status" value="1"/>
</dbReference>
<evidence type="ECO:0000256" key="2">
    <source>
        <dbReference type="ARBA" id="ARBA00022630"/>
    </source>
</evidence>
<reference evidence="10 11" key="1">
    <citation type="submission" date="2018-01" db="EMBL/GenBank/DDBJ databases">
        <title>The draft genome of an aniline degradation strain ANB-1.</title>
        <authorList>
            <person name="Zhang L."/>
            <person name="Jiang J."/>
        </authorList>
    </citation>
    <scope>NUCLEOTIDE SEQUENCE [LARGE SCALE GENOMIC DNA]</scope>
    <source>
        <strain evidence="10 11">ANB-1</strain>
    </source>
</reference>
<dbReference type="EMBL" id="POQS01000003">
    <property type="protein sequence ID" value="PND33346.1"/>
    <property type="molecule type" value="Genomic_DNA"/>
</dbReference>
<feature type="active site" description="Proton acceptor" evidence="6">
    <location>
        <position position="296"/>
    </location>
</feature>
<feature type="binding site" evidence="7">
    <location>
        <position position="294"/>
    </location>
    <ligand>
        <name>FMN</name>
        <dbReference type="ChEBI" id="CHEBI:58210"/>
    </ligand>
</feature>
<evidence type="ECO:0000256" key="3">
    <source>
        <dbReference type="ARBA" id="ARBA00022643"/>
    </source>
</evidence>
<dbReference type="GO" id="GO:0016614">
    <property type="term" value="F:oxidoreductase activity, acting on CH-OH group of donors"/>
    <property type="evidence" value="ECO:0007669"/>
    <property type="project" value="UniProtKB-ARBA"/>
</dbReference>
<dbReference type="PANTHER" id="PTHR10578:SF107">
    <property type="entry name" value="2-HYDROXYACID OXIDASE 1"/>
    <property type="match status" value="1"/>
</dbReference>
<dbReference type="FunFam" id="3.20.20.70:FF:000029">
    <property type="entry name" value="L-lactate dehydrogenase"/>
    <property type="match status" value="1"/>
</dbReference>
<feature type="binding site" evidence="7">
    <location>
        <position position="177"/>
    </location>
    <ligand>
        <name>FMN</name>
        <dbReference type="ChEBI" id="CHEBI:58210"/>
    </ligand>
</feature>
<evidence type="ECO:0000313" key="11">
    <source>
        <dbReference type="Proteomes" id="UP000235994"/>
    </source>
</evidence>
<feature type="binding site" evidence="7">
    <location>
        <begin position="350"/>
        <end position="351"/>
    </location>
    <ligand>
        <name>FMN</name>
        <dbReference type="ChEBI" id="CHEBI:58210"/>
    </ligand>
</feature>
<dbReference type="SUPFAM" id="SSF51395">
    <property type="entry name" value="FMN-linked oxidoreductases"/>
    <property type="match status" value="1"/>
</dbReference>
<dbReference type="InterPro" id="IPR008259">
    <property type="entry name" value="FMN_hydac_DH_AS"/>
</dbReference>
<feature type="binding site" evidence="7">
    <location>
        <begin position="327"/>
        <end position="331"/>
    </location>
    <ligand>
        <name>FMN</name>
        <dbReference type="ChEBI" id="CHEBI:58210"/>
    </ligand>
</feature>
<keyword evidence="4" id="KW-0560">Oxidoreductase</keyword>
<dbReference type="InterPro" id="IPR013785">
    <property type="entry name" value="Aldolase_TIM"/>
</dbReference>
<dbReference type="CDD" id="cd04737">
    <property type="entry name" value="LOX_like_FMN"/>
    <property type="match status" value="1"/>
</dbReference>
<comment type="cofactor">
    <cofactor evidence="1">
        <name>FMN</name>
        <dbReference type="ChEBI" id="CHEBI:58210"/>
    </cofactor>
</comment>
<feature type="domain" description="FMN hydroxy acid dehydrogenase" evidence="9">
    <location>
        <begin position="48"/>
        <end position="397"/>
    </location>
</feature>
<dbReference type="RefSeq" id="WP_102773136.1">
    <property type="nucleotide sequence ID" value="NZ_POQS01000003.1"/>
</dbReference>
<feature type="binding site" evidence="7">
    <location>
        <position position="205"/>
    </location>
    <ligand>
        <name>FMN</name>
        <dbReference type="ChEBI" id="CHEBI:58210"/>
    </ligand>
</feature>
<dbReference type="Proteomes" id="UP000235994">
    <property type="component" value="Unassembled WGS sequence"/>
</dbReference>
<dbReference type="AlphaFoldDB" id="A0A2N8KIS6"/>
<dbReference type="Pfam" id="PF01070">
    <property type="entry name" value="FMN_dh"/>
    <property type="match status" value="1"/>
</dbReference>